<keyword evidence="4" id="KW-1185">Reference proteome</keyword>
<evidence type="ECO:0000259" key="2">
    <source>
        <dbReference type="PROSITE" id="PS51186"/>
    </source>
</evidence>
<dbReference type="EMBL" id="JANAVB010034419">
    <property type="protein sequence ID" value="KAJ6806725.1"/>
    <property type="molecule type" value="Genomic_DNA"/>
</dbReference>
<protein>
    <recommendedName>
        <fullName evidence="2">N-acetyltransferase domain-containing protein</fullName>
    </recommendedName>
</protein>
<evidence type="ECO:0000313" key="4">
    <source>
        <dbReference type="Proteomes" id="UP001140949"/>
    </source>
</evidence>
<dbReference type="Gene3D" id="3.40.630.30">
    <property type="match status" value="1"/>
</dbReference>
<dbReference type="Proteomes" id="UP001140949">
    <property type="component" value="Unassembled WGS sequence"/>
</dbReference>
<dbReference type="PANTHER" id="PTHR47443">
    <property type="entry name" value="ACYL-COA N-ACYLTRANSFERASES (NAT) SUPERFAMILY PROTEIN"/>
    <property type="match status" value="1"/>
</dbReference>
<dbReference type="PANTHER" id="PTHR47443:SF3">
    <property type="entry name" value="GCN5-RELATED N-ACETYLTRANSFERASE 4, CHLOROPLASTIC"/>
    <property type="match status" value="1"/>
</dbReference>
<accession>A0AAX6ESF7</accession>
<reference evidence="3" key="1">
    <citation type="journal article" date="2023" name="GigaByte">
        <title>Genome assembly of the bearded iris, Iris pallida Lam.</title>
        <authorList>
            <person name="Bruccoleri R.E."/>
            <person name="Oakeley E.J."/>
            <person name="Faust A.M.E."/>
            <person name="Altorfer M."/>
            <person name="Dessus-Babus S."/>
            <person name="Burckhardt D."/>
            <person name="Oertli M."/>
            <person name="Naumann U."/>
            <person name="Petersen F."/>
            <person name="Wong J."/>
        </authorList>
    </citation>
    <scope>NUCLEOTIDE SEQUENCE</scope>
    <source>
        <strain evidence="3">GSM-AAB239-AS_SAM_17_03QT</strain>
    </source>
</reference>
<dbReference type="InterPro" id="IPR000182">
    <property type="entry name" value="GNAT_dom"/>
</dbReference>
<dbReference type="Pfam" id="PF00583">
    <property type="entry name" value="Acetyltransf_1"/>
    <property type="match status" value="1"/>
</dbReference>
<dbReference type="PROSITE" id="PS51186">
    <property type="entry name" value="GNAT"/>
    <property type="match status" value="1"/>
</dbReference>
<dbReference type="InterPro" id="IPR016181">
    <property type="entry name" value="Acyl_CoA_acyltransferase"/>
</dbReference>
<dbReference type="GO" id="GO:0008080">
    <property type="term" value="F:N-acetyltransferase activity"/>
    <property type="evidence" value="ECO:0007669"/>
    <property type="project" value="TreeGrafter"/>
</dbReference>
<proteinExistence type="predicted"/>
<gene>
    <name evidence="3" type="ORF">M6B38_106555</name>
</gene>
<feature type="domain" description="N-acetyltransferase" evidence="2">
    <location>
        <begin position="81"/>
        <end position="286"/>
    </location>
</feature>
<evidence type="ECO:0000313" key="3">
    <source>
        <dbReference type="EMBL" id="KAJ6806725.1"/>
    </source>
</evidence>
<dbReference type="CDD" id="cd04301">
    <property type="entry name" value="NAT_SF"/>
    <property type="match status" value="1"/>
</dbReference>
<dbReference type="AlphaFoldDB" id="A0AAX6ESF7"/>
<sequence length="293" mass="32111">MSFSLVLSPSPSSSLSLPSPPTNTNSPPSLSRVRVSRRVGLGACILEGGFDSWNQHFYKNGGVVCRASQVVDLFPPLSPEIVVRDARLEDCWEVADTHCSSFFPEYTFPVDVALRIDRFVALLSGFSVPPGCMRTCLVAVTCCALTKNLFFGSEDFKVGGFEGKFSFNRGSVSGILTVDTVADFLPRKGPFRQRRTGVAYISNVAVRESERRKGVGKLLIAEAEAKARSWGCRSVALHCDASNLAAVRLYRGQGYRTVKVPEGAKWPQPKTTPSDEFDLMMKLLSPSKTTRRT</sequence>
<feature type="region of interest" description="Disordered" evidence="1">
    <location>
        <begin position="1"/>
        <end position="30"/>
    </location>
</feature>
<organism evidence="3 4">
    <name type="scientific">Iris pallida</name>
    <name type="common">Sweet iris</name>
    <dbReference type="NCBI Taxonomy" id="29817"/>
    <lineage>
        <taxon>Eukaryota</taxon>
        <taxon>Viridiplantae</taxon>
        <taxon>Streptophyta</taxon>
        <taxon>Embryophyta</taxon>
        <taxon>Tracheophyta</taxon>
        <taxon>Spermatophyta</taxon>
        <taxon>Magnoliopsida</taxon>
        <taxon>Liliopsida</taxon>
        <taxon>Asparagales</taxon>
        <taxon>Iridaceae</taxon>
        <taxon>Iridoideae</taxon>
        <taxon>Irideae</taxon>
        <taxon>Iris</taxon>
    </lineage>
</organism>
<dbReference type="SUPFAM" id="SSF55729">
    <property type="entry name" value="Acyl-CoA N-acyltransferases (Nat)"/>
    <property type="match status" value="1"/>
</dbReference>
<comment type="caution">
    <text evidence="3">The sequence shown here is derived from an EMBL/GenBank/DDBJ whole genome shotgun (WGS) entry which is preliminary data.</text>
</comment>
<reference evidence="3" key="2">
    <citation type="submission" date="2023-04" db="EMBL/GenBank/DDBJ databases">
        <authorList>
            <person name="Bruccoleri R.E."/>
            <person name="Oakeley E.J."/>
            <person name="Faust A.-M."/>
            <person name="Dessus-Babus S."/>
            <person name="Altorfer M."/>
            <person name="Burckhardt D."/>
            <person name="Oertli M."/>
            <person name="Naumann U."/>
            <person name="Petersen F."/>
            <person name="Wong J."/>
        </authorList>
    </citation>
    <scope>NUCLEOTIDE SEQUENCE</scope>
    <source>
        <strain evidence="3">GSM-AAB239-AS_SAM_17_03QT</strain>
        <tissue evidence="3">Leaf</tissue>
    </source>
</reference>
<dbReference type="FunFam" id="3.40.630.30:FF:000198">
    <property type="entry name" value="Acyl-CoA N-acyltransferases (NAT) superfamily protein"/>
    <property type="match status" value="1"/>
</dbReference>
<name>A0AAX6ESF7_IRIPA</name>
<evidence type="ECO:0000256" key="1">
    <source>
        <dbReference type="SAM" id="MobiDB-lite"/>
    </source>
</evidence>
<dbReference type="GO" id="GO:0009507">
    <property type="term" value="C:chloroplast"/>
    <property type="evidence" value="ECO:0007669"/>
    <property type="project" value="TreeGrafter"/>
</dbReference>